<name>A2BYB4_PROM5</name>
<protein>
    <submittedName>
        <fullName evidence="1">Uncharacterized protein</fullName>
    </submittedName>
</protein>
<dbReference type="EMBL" id="CP000552">
    <property type="protein sequence ID" value="ABM72775.1"/>
    <property type="molecule type" value="Genomic_DNA"/>
</dbReference>
<dbReference type="KEGG" id="pmc:P9515_15681"/>
<reference evidence="1 2" key="1">
    <citation type="journal article" date="2007" name="PLoS Genet.">
        <title>Patterns and implications of gene gain and loss in the evolution of Prochlorococcus.</title>
        <authorList>
            <person name="Kettler G.C."/>
            <person name="Martiny A.C."/>
            <person name="Huang K."/>
            <person name="Zucker J."/>
            <person name="Coleman M.L."/>
            <person name="Rodrigue S."/>
            <person name="Chen F."/>
            <person name="Lapidus A."/>
            <person name="Ferriera S."/>
            <person name="Johnson J."/>
            <person name="Steglich C."/>
            <person name="Church G.M."/>
            <person name="Richardson P."/>
            <person name="Chisholm S.W."/>
        </authorList>
    </citation>
    <scope>NUCLEOTIDE SEQUENCE [LARGE SCALE GENOMIC DNA]</scope>
    <source>
        <strain evidence="1 2">MIT 9515</strain>
    </source>
</reference>
<dbReference type="RefSeq" id="WP_011820870.1">
    <property type="nucleotide sequence ID" value="NC_008817.1"/>
</dbReference>
<organism evidence="1 2">
    <name type="scientific">Prochlorococcus marinus (strain MIT 9515)</name>
    <dbReference type="NCBI Taxonomy" id="167542"/>
    <lineage>
        <taxon>Bacteria</taxon>
        <taxon>Bacillati</taxon>
        <taxon>Cyanobacteriota</taxon>
        <taxon>Cyanophyceae</taxon>
        <taxon>Synechococcales</taxon>
        <taxon>Prochlorococcaceae</taxon>
        <taxon>Prochlorococcus</taxon>
    </lineage>
</organism>
<evidence type="ECO:0000313" key="2">
    <source>
        <dbReference type="Proteomes" id="UP000001589"/>
    </source>
</evidence>
<sequence length="49" mass="5837">MALNDTFNILPKKTTKSKNELTSNFAIKDYWEEKCRENPSKKECLFYCD</sequence>
<dbReference type="AlphaFoldDB" id="A2BYB4"/>
<gene>
    <name evidence="1" type="ordered locus">P9515_15681</name>
</gene>
<accession>A2BYB4</accession>
<proteinExistence type="predicted"/>
<dbReference type="HOGENOM" id="CLU_3139468_0_0_3"/>
<dbReference type="GeneID" id="60200729"/>
<dbReference type="Proteomes" id="UP000001589">
    <property type="component" value="Chromosome"/>
</dbReference>
<evidence type="ECO:0000313" key="1">
    <source>
        <dbReference type="EMBL" id="ABM72775.1"/>
    </source>
</evidence>